<dbReference type="PIRSF" id="PIRSF000099">
    <property type="entry name" value="Histidinol_dh"/>
    <property type="match status" value="1"/>
</dbReference>
<comment type="similarity">
    <text evidence="2 8 9 14">Belongs to the histidinol dehydrogenase family.</text>
</comment>
<gene>
    <name evidence="8 15" type="primary">hisD</name>
    <name evidence="15" type="ORF">CNY62_00105</name>
</gene>
<keyword evidence="5 8" id="KW-0862">Zinc</keyword>
<dbReference type="PANTHER" id="PTHR21256">
    <property type="entry name" value="HISTIDINOL DEHYDROGENASE HDH"/>
    <property type="match status" value="1"/>
</dbReference>
<reference evidence="15 16" key="1">
    <citation type="submission" date="2017-09" db="EMBL/GenBank/DDBJ databases">
        <title>Complete Genome Sequences of Two Strains of the Meat Spoilage Bacterium Brochothrix thermosphacta Isolated from Ground Chicken.</title>
        <authorList>
            <person name="Paoli G.C."/>
            <person name="Wijey C."/>
            <person name="Chen C.-Y."/>
            <person name="Nguyen L."/>
            <person name="Yan X."/>
            <person name="Irwin P.L."/>
        </authorList>
    </citation>
    <scope>NUCLEOTIDE SEQUENCE [LARGE SCALE GENOMIC DNA]</scope>
    <source>
        <strain evidence="15 16">BI</strain>
    </source>
</reference>
<evidence type="ECO:0000256" key="9">
    <source>
        <dbReference type="PIRNR" id="PIRNR000099"/>
    </source>
</evidence>
<feature type="binding site" evidence="8 12">
    <location>
        <position position="417"/>
    </location>
    <ligand>
        <name>substrate</name>
    </ligand>
</feature>
<dbReference type="PANTHER" id="PTHR21256:SF2">
    <property type="entry name" value="HISTIDINE BIOSYNTHESIS TRIFUNCTIONAL PROTEIN"/>
    <property type="match status" value="1"/>
</dbReference>
<feature type="active site" description="Proton acceptor" evidence="8 10">
    <location>
        <position position="324"/>
    </location>
</feature>
<dbReference type="Gene3D" id="1.20.5.1300">
    <property type="match status" value="1"/>
</dbReference>
<dbReference type="AlphaFoldDB" id="A0A1D2LKB4"/>
<comment type="function">
    <text evidence="1 8">Catalyzes the sequential NAD-dependent oxidations of L-histidinol to L-histidinaldehyde and then to L-histidine.</text>
</comment>
<accession>A0A1D2LKB4</accession>
<dbReference type="InterPro" id="IPR022695">
    <property type="entry name" value="Histidinol_DH_monofunct"/>
</dbReference>
<dbReference type="Gene3D" id="3.40.50.1980">
    <property type="entry name" value="Nitrogenase molybdenum iron protein domain"/>
    <property type="match status" value="2"/>
</dbReference>
<keyword evidence="16" id="KW-1185">Reference proteome</keyword>
<proteinExistence type="inferred from homology"/>
<keyword evidence="8 11" id="KW-0520">NAD</keyword>
<evidence type="ECO:0000256" key="1">
    <source>
        <dbReference type="ARBA" id="ARBA00003850"/>
    </source>
</evidence>
<dbReference type="InterPro" id="IPR001692">
    <property type="entry name" value="Histidinol_DH_CS"/>
</dbReference>
<feature type="binding site" evidence="8 13">
    <location>
        <position position="417"/>
    </location>
    <ligand>
        <name>Zn(2+)</name>
        <dbReference type="ChEBI" id="CHEBI:29105"/>
    </ligand>
</feature>
<keyword evidence="4 8" id="KW-0479">Metal-binding</keyword>
<evidence type="ECO:0000256" key="10">
    <source>
        <dbReference type="PIRSR" id="PIRSR000099-1"/>
    </source>
</evidence>
<evidence type="ECO:0000256" key="12">
    <source>
        <dbReference type="PIRSR" id="PIRSR000099-3"/>
    </source>
</evidence>
<comment type="catalytic activity">
    <reaction evidence="7 8">
        <text>L-histidinol + 2 NAD(+) + H2O = L-histidine + 2 NADH + 3 H(+)</text>
        <dbReference type="Rhea" id="RHEA:20641"/>
        <dbReference type="ChEBI" id="CHEBI:15377"/>
        <dbReference type="ChEBI" id="CHEBI:15378"/>
        <dbReference type="ChEBI" id="CHEBI:57540"/>
        <dbReference type="ChEBI" id="CHEBI:57595"/>
        <dbReference type="ChEBI" id="CHEBI:57699"/>
        <dbReference type="ChEBI" id="CHEBI:57945"/>
        <dbReference type="EC" id="1.1.1.23"/>
    </reaction>
</comment>
<dbReference type="HAMAP" id="MF_01024">
    <property type="entry name" value="HisD"/>
    <property type="match status" value="1"/>
</dbReference>
<dbReference type="KEGG" id="bths:CNY62_00105"/>
<feature type="binding site" evidence="8 11">
    <location>
        <position position="188"/>
    </location>
    <ligand>
        <name>NAD(+)</name>
        <dbReference type="ChEBI" id="CHEBI:57540"/>
    </ligand>
</feature>
<evidence type="ECO:0000256" key="6">
    <source>
        <dbReference type="ARBA" id="ARBA00023002"/>
    </source>
</evidence>
<feature type="binding site" evidence="8 12">
    <location>
        <position position="259"/>
    </location>
    <ligand>
        <name>substrate</name>
    </ligand>
</feature>
<evidence type="ECO:0000256" key="3">
    <source>
        <dbReference type="ARBA" id="ARBA00012965"/>
    </source>
</evidence>
<dbReference type="PROSITE" id="PS00611">
    <property type="entry name" value="HISOL_DEHYDROGENASE"/>
    <property type="match status" value="1"/>
</dbReference>
<dbReference type="EC" id="1.1.1.23" evidence="3 8"/>
<dbReference type="EMBL" id="CP023483">
    <property type="protein sequence ID" value="ATF24900.1"/>
    <property type="molecule type" value="Genomic_DNA"/>
</dbReference>
<evidence type="ECO:0000256" key="13">
    <source>
        <dbReference type="PIRSR" id="PIRSR000099-4"/>
    </source>
</evidence>
<evidence type="ECO:0000256" key="7">
    <source>
        <dbReference type="ARBA" id="ARBA00049489"/>
    </source>
</evidence>
<evidence type="ECO:0000256" key="4">
    <source>
        <dbReference type="ARBA" id="ARBA00022723"/>
    </source>
</evidence>
<sequence>MKIEKMTVDAVRNLLSEWDQGEATSHQAIETQVSEMLQKIKIEGDTAIRSYTETYDHVTLADFRVSEAEIDAAYQSVEPAFIQAMTHAKRNITSYHEQQKRHNYMDANEPGIIRGQLIRPIAAVGVYVPGGTAAYPSSVLMNVLPAKIAGVPRITMVTPPSETGVNPYILAAAKIAGVTEVYQVGGVQAIAALAYGTESITAVDKIVGPGNVYVATAKKQVFGQVGIDMIAGPSEVVVVADACANPRFIAADLLSQAEHDQRSRAILVTPSLQQATAVAAEVEKQLRDLPREAIAREAIATYGTAIVVNSLAEAFEVVNVIAPEHLEVQVTDAMSHLAAIHNAGSIFLGAYASEPLGDYLAGPNHVLPTSGTARFFSGLNVDDFCKKSSFISYTKDALKRDMNDVIYLAEKEGLDAHARAIKIRFEEE</sequence>
<dbReference type="GO" id="GO:0051287">
    <property type="term" value="F:NAD binding"/>
    <property type="evidence" value="ECO:0007669"/>
    <property type="project" value="InterPro"/>
</dbReference>
<feature type="binding site" evidence="8 12">
    <location>
        <position position="234"/>
    </location>
    <ligand>
        <name>substrate</name>
    </ligand>
</feature>
<comment type="pathway">
    <text evidence="8">Amino-acid biosynthesis; L-histidine biosynthesis; L-histidine from 5-phospho-alpha-D-ribose 1-diphosphate: step 9/9.</text>
</comment>
<feature type="binding site" evidence="8 12">
    <location>
        <position position="358"/>
    </location>
    <ligand>
        <name>substrate</name>
    </ligand>
</feature>
<protein>
    <recommendedName>
        <fullName evidence="3 8">Histidinol dehydrogenase</fullName>
        <shortName evidence="8">HDH</shortName>
        <ecNumber evidence="3 8">1.1.1.23</ecNumber>
    </recommendedName>
</protein>
<evidence type="ECO:0000256" key="14">
    <source>
        <dbReference type="RuleBase" id="RU004175"/>
    </source>
</evidence>
<evidence type="ECO:0000313" key="15">
    <source>
        <dbReference type="EMBL" id="ATF24900.1"/>
    </source>
</evidence>
<dbReference type="InterPro" id="IPR016161">
    <property type="entry name" value="Ald_DH/histidinol_DH"/>
</dbReference>
<dbReference type="SUPFAM" id="SSF53720">
    <property type="entry name" value="ALDH-like"/>
    <property type="match status" value="1"/>
</dbReference>
<evidence type="ECO:0000256" key="5">
    <source>
        <dbReference type="ARBA" id="ARBA00022833"/>
    </source>
</evidence>
<dbReference type="UniPathway" id="UPA00031">
    <property type="reaction ID" value="UER00014"/>
</dbReference>
<feature type="binding site" evidence="8 12">
    <location>
        <position position="256"/>
    </location>
    <ligand>
        <name>substrate</name>
    </ligand>
</feature>
<evidence type="ECO:0000256" key="8">
    <source>
        <dbReference type="HAMAP-Rule" id="MF_01024"/>
    </source>
</evidence>
<dbReference type="GO" id="GO:0004399">
    <property type="term" value="F:histidinol dehydrogenase activity"/>
    <property type="evidence" value="ECO:0007669"/>
    <property type="project" value="UniProtKB-UniRule"/>
</dbReference>
<comment type="cofactor">
    <cofactor evidence="8 13">
        <name>Zn(2+)</name>
        <dbReference type="ChEBI" id="CHEBI:29105"/>
    </cofactor>
    <text evidence="8 13">Binds 1 zinc ion per subunit.</text>
</comment>
<feature type="binding site" evidence="8 12">
    <location>
        <position position="412"/>
    </location>
    <ligand>
        <name>substrate</name>
    </ligand>
</feature>
<dbReference type="GO" id="GO:0005829">
    <property type="term" value="C:cytosol"/>
    <property type="evidence" value="ECO:0007669"/>
    <property type="project" value="TreeGrafter"/>
</dbReference>
<dbReference type="OrthoDB" id="9805269at2"/>
<keyword evidence="8" id="KW-0028">Amino-acid biosynthesis</keyword>
<dbReference type="CDD" id="cd06572">
    <property type="entry name" value="Histidinol_dh"/>
    <property type="match status" value="1"/>
</dbReference>
<keyword evidence="6 8" id="KW-0560">Oxidoreductase</keyword>
<feature type="binding site" evidence="8 11">
    <location>
        <position position="211"/>
    </location>
    <ligand>
        <name>NAD(+)</name>
        <dbReference type="ChEBI" id="CHEBI:57540"/>
    </ligand>
</feature>
<name>A0A1D2LKB4_BROTH</name>
<dbReference type="InterPro" id="IPR012131">
    <property type="entry name" value="Hstdl_DH"/>
</dbReference>
<dbReference type="NCBIfam" id="TIGR00069">
    <property type="entry name" value="hisD"/>
    <property type="match status" value="1"/>
</dbReference>
<organism evidence="15 16">
    <name type="scientific">Brochothrix thermosphacta</name>
    <name type="common">Microbacterium thermosphactum</name>
    <dbReference type="NCBI Taxonomy" id="2756"/>
    <lineage>
        <taxon>Bacteria</taxon>
        <taxon>Bacillati</taxon>
        <taxon>Bacillota</taxon>
        <taxon>Bacilli</taxon>
        <taxon>Bacillales</taxon>
        <taxon>Listeriaceae</taxon>
        <taxon>Brochothrix</taxon>
    </lineage>
</organism>
<feature type="binding site" evidence="8 13">
    <location>
        <position position="358"/>
    </location>
    <ligand>
        <name>Zn(2+)</name>
        <dbReference type="ChEBI" id="CHEBI:29105"/>
    </ligand>
</feature>
<feature type="binding site" evidence="8 13">
    <location>
        <position position="259"/>
    </location>
    <ligand>
        <name>Zn(2+)</name>
        <dbReference type="ChEBI" id="CHEBI:29105"/>
    </ligand>
</feature>
<dbReference type="GO" id="GO:0008270">
    <property type="term" value="F:zinc ion binding"/>
    <property type="evidence" value="ECO:0007669"/>
    <property type="project" value="UniProtKB-UniRule"/>
</dbReference>
<evidence type="ECO:0000313" key="16">
    <source>
        <dbReference type="Proteomes" id="UP000243591"/>
    </source>
</evidence>
<feature type="active site" description="Proton acceptor" evidence="8 10">
    <location>
        <position position="325"/>
    </location>
</feature>
<dbReference type="STRING" id="2756.BFR44_03235"/>
<keyword evidence="8" id="KW-0368">Histidine biosynthesis</keyword>
<feature type="binding site" evidence="8 11">
    <location>
        <position position="127"/>
    </location>
    <ligand>
        <name>NAD(+)</name>
        <dbReference type="ChEBI" id="CHEBI:57540"/>
    </ligand>
</feature>
<evidence type="ECO:0000256" key="2">
    <source>
        <dbReference type="ARBA" id="ARBA00010178"/>
    </source>
</evidence>
<dbReference type="PRINTS" id="PR00083">
    <property type="entry name" value="HOLDHDRGNASE"/>
</dbReference>
<feature type="binding site" evidence="8 13">
    <location>
        <position position="256"/>
    </location>
    <ligand>
        <name>Zn(2+)</name>
        <dbReference type="ChEBI" id="CHEBI:29105"/>
    </ligand>
</feature>
<feature type="binding site" evidence="8 12">
    <location>
        <position position="325"/>
    </location>
    <ligand>
        <name>substrate</name>
    </ligand>
</feature>
<dbReference type="FunFam" id="3.40.50.1980:FF:000001">
    <property type="entry name" value="Histidinol dehydrogenase"/>
    <property type="match status" value="1"/>
</dbReference>
<evidence type="ECO:0000256" key="11">
    <source>
        <dbReference type="PIRSR" id="PIRSR000099-2"/>
    </source>
</evidence>
<dbReference type="Proteomes" id="UP000243591">
    <property type="component" value="Chromosome"/>
</dbReference>
<dbReference type="FunFam" id="3.40.50.1980:FF:000026">
    <property type="entry name" value="Histidinol dehydrogenase"/>
    <property type="match status" value="1"/>
</dbReference>
<dbReference type="RefSeq" id="WP_069125437.1">
    <property type="nucleotide sequence ID" value="NZ_CP023483.1"/>
</dbReference>
<dbReference type="GO" id="GO:0000105">
    <property type="term" value="P:L-histidine biosynthetic process"/>
    <property type="evidence" value="ECO:0007669"/>
    <property type="project" value="UniProtKB-UniRule"/>
</dbReference>
<dbReference type="Pfam" id="PF00815">
    <property type="entry name" value="Histidinol_dh"/>
    <property type="match status" value="1"/>
</dbReference>